<dbReference type="RefSeq" id="XP_052947173.1">
    <property type="nucleotide sequence ID" value="XM_053092370.1"/>
</dbReference>
<keyword evidence="2" id="KW-1133">Transmembrane helix</keyword>
<gene>
    <name evidence="3" type="ORF">MKK02DRAFT_43318</name>
</gene>
<keyword evidence="2" id="KW-0812">Transmembrane</keyword>
<dbReference type="EMBL" id="JAKWFO010000004">
    <property type="protein sequence ID" value="KAI9637396.1"/>
    <property type="molecule type" value="Genomic_DNA"/>
</dbReference>
<feature type="region of interest" description="Disordered" evidence="1">
    <location>
        <begin position="1"/>
        <end position="39"/>
    </location>
</feature>
<evidence type="ECO:0000313" key="4">
    <source>
        <dbReference type="Proteomes" id="UP001164286"/>
    </source>
</evidence>
<dbReference type="PANTHER" id="PTHR37848:SF1">
    <property type="entry name" value="SUN DOMAIN-CONTAINING PROTEIN"/>
    <property type="match status" value="1"/>
</dbReference>
<reference evidence="3" key="1">
    <citation type="journal article" date="2022" name="G3 (Bethesda)">
        <title>High quality genome of the basidiomycete yeast Dioszegia hungarica PDD-24b-2 isolated from cloud water.</title>
        <authorList>
            <person name="Jarrige D."/>
            <person name="Haridas S."/>
            <person name="Bleykasten-Grosshans C."/>
            <person name="Joly M."/>
            <person name="Nadalig T."/>
            <person name="Sancelme M."/>
            <person name="Vuilleumier S."/>
            <person name="Grigoriev I.V."/>
            <person name="Amato P."/>
            <person name="Bringel F."/>
        </authorList>
    </citation>
    <scope>NUCLEOTIDE SEQUENCE</scope>
    <source>
        <strain evidence="3">PDD-24b-2</strain>
    </source>
</reference>
<protein>
    <submittedName>
        <fullName evidence="3">Uncharacterized protein</fullName>
    </submittedName>
</protein>
<name>A0AA38LXH9_9TREE</name>
<evidence type="ECO:0000256" key="2">
    <source>
        <dbReference type="SAM" id="Phobius"/>
    </source>
</evidence>
<accession>A0AA38LXH9</accession>
<dbReference type="GeneID" id="77731575"/>
<evidence type="ECO:0000256" key="1">
    <source>
        <dbReference type="SAM" id="MobiDB-lite"/>
    </source>
</evidence>
<proteinExistence type="predicted"/>
<dbReference type="Proteomes" id="UP001164286">
    <property type="component" value="Unassembled WGS sequence"/>
</dbReference>
<keyword evidence="2" id="KW-0472">Membrane</keyword>
<feature type="compositionally biased region" description="Low complexity" evidence="1">
    <location>
        <begin position="1"/>
        <end position="22"/>
    </location>
</feature>
<sequence>MTTAPSLASSAAPASPQTQQTPVLPAPPPSYSSGPAPVALAGTSEHLHAPFSAVQDLQYHQLFTRPSTVVSLTEPILPVTKLVETYPDDNEWKSNDPKLTDAALLYDFFRLKAAEPIRLIVNVHGSHTETEVYYTYRTNPHNNQREQVRQTRTKLITDFNFTVPVLPLPSGQPTDVTLYTASMGEGAEANPLPWNARESEKWKKSNGLPGWADAAVTREMYNLKNPTEPLPAPVPASIPEPASPPVGKEKDLELGLPVVEGTSTGPRGLKELCEAYVQDHGRLKEIEMKVEVYGWDQEKVIAAITNCIHATGYSSMIVVSFSSSPKRYIVRPFNSLTKLKRNFWLMVLACITLVYPAIWIFLHITGKDGEKYNTIRADHALKGYVPVEGTFPGETLVQAHARVHPADAARPAGHVDTSHRELVTGPLGVYAMSGIKEGVWLRTWEGKIAEAASNRYQGELTSDVAPGAVVGGGLDGY</sequence>
<comment type="caution">
    <text evidence="3">The sequence shown here is derived from an EMBL/GenBank/DDBJ whole genome shotgun (WGS) entry which is preliminary data.</text>
</comment>
<dbReference type="AlphaFoldDB" id="A0AA38LXH9"/>
<feature type="transmembrane region" description="Helical" evidence="2">
    <location>
        <begin position="343"/>
        <end position="362"/>
    </location>
</feature>
<dbReference type="PANTHER" id="PTHR37848">
    <property type="entry name" value="EXPRESSED PROTEIN"/>
    <property type="match status" value="1"/>
</dbReference>
<keyword evidence="4" id="KW-1185">Reference proteome</keyword>
<organism evidence="3 4">
    <name type="scientific">Dioszegia hungarica</name>
    <dbReference type="NCBI Taxonomy" id="4972"/>
    <lineage>
        <taxon>Eukaryota</taxon>
        <taxon>Fungi</taxon>
        <taxon>Dikarya</taxon>
        <taxon>Basidiomycota</taxon>
        <taxon>Agaricomycotina</taxon>
        <taxon>Tremellomycetes</taxon>
        <taxon>Tremellales</taxon>
        <taxon>Bulleribasidiaceae</taxon>
        <taxon>Dioszegia</taxon>
    </lineage>
</organism>
<evidence type="ECO:0000313" key="3">
    <source>
        <dbReference type="EMBL" id="KAI9637396.1"/>
    </source>
</evidence>